<accession>A0AAP0MDC6</accession>
<dbReference type="Pfam" id="PF08263">
    <property type="entry name" value="LRRNT_2"/>
    <property type="match status" value="1"/>
</dbReference>
<keyword evidence="5" id="KW-1185">Reference proteome</keyword>
<dbReference type="EMBL" id="JBCGBO010000004">
    <property type="protein sequence ID" value="KAK9208334.1"/>
    <property type="molecule type" value="Genomic_DNA"/>
</dbReference>
<dbReference type="Proteomes" id="UP001428341">
    <property type="component" value="Unassembled WGS sequence"/>
</dbReference>
<dbReference type="InterPro" id="IPR013210">
    <property type="entry name" value="LRR_N_plant-typ"/>
</dbReference>
<proteinExistence type="predicted"/>
<dbReference type="AlphaFoldDB" id="A0AAP0MDC6"/>
<reference evidence="4 5" key="1">
    <citation type="submission" date="2024-05" db="EMBL/GenBank/DDBJ databases">
        <title>Haplotype-resolved chromosome-level genome assembly of Huyou (Citrus changshanensis).</title>
        <authorList>
            <person name="Miao C."/>
            <person name="Chen W."/>
            <person name="Wu Y."/>
            <person name="Wang L."/>
            <person name="Zhao S."/>
            <person name="Grierson D."/>
            <person name="Xu C."/>
            <person name="Chen K."/>
        </authorList>
    </citation>
    <scope>NUCLEOTIDE SEQUENCE [LARGE SCALE GENOMIC DNA]</scope>
    <source>
        <strain evidence="4">01-14</strain>
        <tissue evidence="4">Leaf</tissue>
    </source>
</reference>
<evidence type="ECO:0000256" key="1">
    <source>
        <dbReference type="ARBA" id="ARBA00022614"/>
    </source>
</evidence>
<evidence type="ECO:0000259" key="3">
    <source>
        <dbReference type="Pfam" id="PF08263"/>
    </source>
</evidence>
<evidence type="ECO:0000313" key="5">
    <source>
        <dbReference type="Proteomes" id="UP001428341"/>
    </source>
</evidence>
<evidence type="ECO:0000256" key="2">
    <source>
        <dbReference type="ARBA" id="ARBA00022737"/>
    </source>
</evidence>
<keyword evidence="2" id="KW-0677">Repeat</keyword>
<name>A0AAP0MDC6_9ROSI</name>
<organism evidence="4 5">
    <name type="scientific">Citrus x changshan-huyou</name>
    <dbReference type="NCBI Taxonomy" id="2935761"/>
    <lineage>
        <taxon>Eukaryota</taxon>
        <taxon>Viridiplantae</taxon>
        <taxon>Streptophyta</taxon>
        <taxon>Embryophyta</taxon>
        <taxon>Tracheophyta</taxon>
        <taxon>Spermatophyta</taxon>
        <taxon>Magnoliopsida</taxon>
        <taxon>eudicotyledons</taxon>
        <taxon>Gunneridae</taxon>
        <taxon>Pentapetalae</taxon>
        <taxon>rosids</taxon>
        <taxon>malvids</taxon>
        <taxon>Sapindales</taxon>
        <taxon>Rutaceae</taxon>
        <taxon>Aurantioideae</taxon>
        <taxon>Citrus</taxon>
    </lineage>
</organism>
<feature type="domain" description="Leucine-rich repeat-containing N-terminal plant-type" evidence="3">
    <location>
        <begin position="4"/>
        <end position="19"/>
    </location>
</feature>
<comment type="caution">
    <text evidence="4">The sequence shown here is derived from an EMBL/GenBank/DDBJ whole genome shotgun (WGS) entry which is preliminary data.</text>
</comment>
<protein>
    <recommendedName>
        <fullName evidence="3">Leucine-rich repeat-containing N-terminal plant-type domain-containing protein</fullName>
    </recommendedName>
</protein>
<gene>
    <name evidence="4" type="ORF">WN944_000688</name>
</gene>
<evidence type="ECO:0000313" key="4">
    <source>
        <dbReference type="EMBL" id="KAK9208334.1"/>
    </source>
</evidence>
<sequence length="75" mass="9019">MMPWKKASDCCSWDGVTCDVAQYFRELIISVFPHLTTRIVRNYLKEWRKRKSQLEIEIREQTSEKLGIDIWLLES</sequence>
<keyword evidence="1" id="KW-0433">Leucine-rich repeat</keyword>